<name>A0A813EIL3_POLGL</name>
<evidence type="ECO:0000313" key="1">
    <source>
        <dbReference type="EMBL" id="CAE8598754.1"/>
    </source>
</evidence>
<accession>A0A813EIL3</accession>
<protein>
    <submittedName>
        <fullName evidence="1">Uncharacterized protein</fullName>
    </submittedName>
</protein>
<sequence>AYDRILARTQAYEAAEKAAEETTYEHILARTEAHDADQQVADQAYLIGIWRGNYIYCKAAAAESARLNFTGCLELCKLVSGFCARAQQRWTVHDMLTPL</sequence>
<organism evidence="1 2">
    <name type="scientific">Polarella glacialis</name>
    <name type="common">Dinoflagellate</name>
    <dbReference type="NCBI Taxonomy" id="89957"/>
    <lineage>
        <taxon>Eukaryota</taxon>
        <taxon>Sar</taxon>
        <taxon>Alveolata</taxon>
        <taxon>Dinophyceae</taxon>
        <taxon>Suessiales</taxon>
        <taxon>Suessiaceae</taxon>
        <taxon>Polarella</taxon>
    </lineage>
</organism>
<dbReference type="AlphaFoldDB" id="A0A813EIL3"/>
<keyword evidence="2" id="KW-1185">Reference proteome</keyword>
<dbReference type="Proteomes" id="UP000654075">
    <property type="component" value="Unassembled WGS sequence"/>
</dbReference>
<gene>
    <name evidence="1" type="ORF">PGLA1383_LOCUS17153</name>
</gene>
<dbReference type="EMBL" id="CAJNNV010010543">
    <property type="protein sequence ID" value="CAE8598754.1"/>
    <property type="molecule type" value="Genomic_DNA"/>
</dbReference>
<proteinExistence type="predicted"/>
<feature type="non-terminal residue" evidence="1">
    <location>
        <position position="1"/>
    </location>
</feature>
<evidence type="ECO:0000313" key="2">
    <source>
        <dbReference type="Proteomes" id="UP000654075"/>
    </source>
</evidence>
<comment type="caution">
    <text evidence="1">The sequence shown here is derived from an EMBL/GenBank/DDBJ whole genome shotgun (WGS) entry which is preliminary data.</text>
</comment>
<reference evidence="1" key="1">
    <citation type="submission" date="2021-02" db="EMBL/GenBank/DDBJ databases">
        <authorList>
            <person name="Dougan E. K."/>
            <person name="Rhodes N."/>
            <person name="Thang M."/>
            <person name="Chan C."/>
        </authorList>
    </citation>
    <scope>NUCLEOTIDE SEQUENCE</scope>
</reference>